<keyword evidence="3" id="KW-1185">Reference proteome</keyword>
<gene>
    <name evidence="2" type="ORF">A374_06546</name>
</gene>
<evidence type="ECO:0000313" key="3">
    <source>
        <dbReference type="Proteomes" id="UP000004080"/>
    </source>
</evidence>
<reference evidence="2 3" key="1">
    <citation type="journal article" date="2012" name="J. Bacteriol.">
        <title>Genome of Bacillus macauensis ZFHKF-1, a Long-Chain-Forming Bacterium.</title>
        <authorList>
            <person name="Cai L."/>
            <person name="Zhang T."/>
        </authorList>
    </citation>
    <scope>NUCLEOTIDE SEQUENCE [LARGE SCALE GENOMIC DNA]</scope>
    <source>
        <strain evidence="2 3">ZFHKF-1</strain>
    </source>
</reference>
<dbReference type="RefSeq" id="WP_007201406.1">
    <property type="nucleotide sequence ID" value="NZ_AKKV01000022.1"/>
</dbReference>
<evidence type="ECO:0000313" key="2">
    <source>
        <dbReference type="EMBL" id="EIT86237.1"/>
    </source>
</evidence>
<dbReference type="InterPro" id="IPR037181">
    <property type="entry name" value="SUFU_N"/>
</dbReference>
<dbReference type="PATRIC" id="fig|1196324.3.peg.1335"/>
<proteinExistence type="predicted"/>
<accession>I8AK69</accession>
<name>I8AK69_9BACL</name>
<comment type="caution">
    <text evidence="2">The sequence shown here is derived from an EMBL/GenBank/DDBJ whole genome shotgun (WGS) entry which is preliminary data.</text>
</comment>
<feature type="domain" description="Suppressor of fused-like" evidence="1">
    <location>
        <begin position="44"/>
        <end position="203"/>
    </location>
</feature>
<dbReference type="GO" id="GO:0005737">
    <property type="term" value="C:cytoplasm"/>
    <property type="evidence" value="ECO:0007669"/>
    <property type="project" value="TreeGrafter"/>
</dbReference>
<dbReference type="SUPFAM" id="SSF103359">
    <property type="entry name" value="Suppressor of Fused, N-terminal domain"/>
    <property type="match status" value="1"/>
</dbReference>
<dbReference type="InterPro" id="IPR020941">
    <property type="entry name" value="SUFU-like_domain"/>
</dbReference>
<organism evidence="2 3">
    <name type="scientific">Fictibacillus macauensis ZFHKF-1</name>
    <dbReference type="NCBI Taxonomy" id="1196324"/>
    <lineage>
        <taxon>Bacteria</taxon>
        <taxon>Bacillati</taxon>
        <taxon>Bacillota</taxon>
        <taxon>Bacilli</taxon>
        <taxon>Bacillales</taxon>
        <taxon>Fictibacillaceae</taxon>
        <taxon>Fictibacillus</taxon>
    </lineage>
</organism>
<dbReference type="EMBL" id="AKKV01000022">
    <property type="protein sequence ID" value="EIT86237.1"/>
    <property type="molecule type" value="Genomic_DNA"/>
</dbReference>
<dbReference type="Pfam" id="PF05076">
    <property type="entry name" value="SUFU"/>
    <property type="match status" value="1"/>
</dbReference>
<evidence type="ECO:0000259" key="1">
    <source>
        <dbReference type="Pfam" id="PF05076"/>
    </source>
</evidence>
<dbReference type="STRING" id="1196324.A374_06546"/>
<protein>
    <submittedName>
        <fullName evidence="2">BtrU protein</fullName>
    </submittedName>
</protein>
<dbReference type="Proteomes" id="UP000004080">
    <property type="component" value="Unassembled WGS sequence"/>
</dbReference>
<dbReference type="AlphaFoldDB" id="I8AK69"/>
<sequence length="341" mass="38595">MNTKRNEESTSVGRLKHHVEAFYKEHQPNHCEPAKAYYFNPGDPLEMMAAYESHEPMPHWHYVSYGLSKHNLTNEKESTIHFELTIRLKKVPGVTEPPNWVPAVFHSIAEYVLVLGRPLKHGTWISDIDATFDALDSNLVGLVCNEDPDLGRVQTEHGVTTFLQLTGITADEMEAMQAYDTLAVLDIAREMNLLQKGMTDLDRASFLQNEAFTSAVALGTERDGSSTGYLFVENMSFTLKKSFFGRMKYYLRIPVNQAAQLGRLFKGRLTKNRNLALDSGQRKLMFLPSQKEEGFEIDDRQLEGEVLMLSNETILELVAIFQPKAGTYKLITVQGMTVEIV</sequence>
<dbReference type="PANTHER" id="PTHR10928">
    <property type="entry name" value="SUPPRESSOR OF FUSED"/>
    <property type="match status" value="1"/>
</dbReference>
<dbReference type="InterPro" id="IPR007768">
    <property type="entry name" value="Suppressor_of_fused"/>
</dbReference>
<dbReference type="PANTHER" id="PTHR10928:SF2">
    <property type="entry name" value="SUPPRESSOR OF FUSED HOMOLOG"/>
    <property type="match status" value="1"/>
</dbReference>
<dbReference type="eggNOG" id="ENOG502Z7T1">
    <property type="taxonomic scope" value="Bacteria"/>
</dbReference>